<keyword evidence="1" id="KW-0175">Coiled coil</keyword>
<dbReference type="OrthoDB" id="10308199at2759"/>
<dbReference type="Proteomes" id="UP000249363">
    <property type="component" value="Unassembled WGS sequence"/>
</dbReference>
<sequence length="303" mass="34903">MVLTIYPLPEDGLSSSDAPSDSTSVIEWKDPFMPFDLSENNCNGEKGVEAQIEEHAKAIQHLKEKSEFLKDQQNYFAEQIEETFKLLRARVTDVYTEIKRETKAAEETAVRRHRSVNTDIQTLYDRQDQDHDSLVGVEEALSWVSLNDTTDKFTSLIENLDLHIKSAIELLREKEITSEETTKVYETLLQMLTQNGNEFKGLHNQELGKQVDRLAAKTKKCIWEQASCKASVEDVHARLETYAKENQSLKDKLDEQESTITALKEENWNFKMQISSLLFSIRMMAAKMDRLSAEVRNLDKFTE</sequence>
<evidence type="ECO:0000256" key="1">
    <source>
        <dbReference type="SAM" id="Coils"/>
    </source>
</evidence>
<evidence type="ECO:0000313" key="2">
    <source>
        <dbReference type="EMBL" id="RAO71165.1"/>
    </source>
</evidence>
<protein>
    <submittedName>
        <fullName evidence="2">Uncharacterized protein</fullName>
    </submittedName>
</protein>
<evidence type="ECO:0000313" key="3">
    <source>
        <dbReference type="Proteomes" id="UP000249363"/>
    </source>
</evidence>
<name>A0A364L5S5_TALAM</name>
<organism evidence="2 3">
    <name type="scientific">Talaromyces amestolkiae</name>
    <dbReference type="NCBI Taxonomy" id="1196081"/>
    <lineage>
        <taxon>Eukaryota</taxon>
        <taxon>Fungi</taxon>
        <taxon>Dikarya</taxon>
        <taxon>Ascomycota</taxon>
        <taxon>Pezizomycotina</taxon>
        <taxon>Eurotiomycetes</taxon>
        <taxon>Eurotiomycetidae</taxon>
        <taxon>Eurotiales</taxon>
        <taxon>Trichocomaceae</taxon>
        <taxon>Talaromyces</taxon>
        <taxon>Talaromyces sect. Talaromyces</taxon>
    </lineage>
</organism>
<gene>
    <name evidence="2" type="ORF">BHQ10_007177</name>
</gene>
<dbReference type="GeneID" id="63796393"/>
<dbReference type="EMBL" id="MIKG01000014">
    <property type="protein sequence ID" value="RAO71165.1"/>
    <property type="molecule type" value="Genomic_DNA"/>
</dbReference>
<dbReference type="AlphaFoldDB" id="A0A364L5S5"/>
<feature type="coiled-coil region" evidence="1">
    <location>
        <begin position="45"/>
        <end position="72"/>
    </location>
</feature>
<keyword evidence="3" id="KW-1185">Reference proteome</keyword>
<proteinExistence type="predicted"/>
<reference evidence="2 3" key="1">
    <citation type="journal article" date="2017" name="Biotechnol. Biofuels">
        <title>Differential beta-glucosidase expression as a function of carbon source availability in Talaromyces amestolkiae: a genomic and proteomic approach.</title>
        <authorList>
            <person name="de Eugenio L.I."/>
            <person name="Mendez-Liter J.A."/>
            <person name="Nieto-Dominguez M."/>
            <person name="Alonso L."/>
            <person name="Gil-Munoz J."/>
            <person name="Barriuso J."/>
            <person name="Prieto A."/>
            <person name="Martinez M.J."/>
        </authorList>
    </citation>
    <scope>NUCLEOTIDE SEQUENCE [LARGE SCALE GENOMIC DNA]</scope>
    <source>
        <strain evidence="2 3">CIB</strain>
    </source>
</reference>
<dbReference type="RefSeq" id="XP_040735681.1">
    <property type="nucleotide sequence ID" value="XM_040879844.1"/>
</dbReference>
<comment type="caution">
    <text evidence="2">The sequence shown here is derived from an EMBL/GenBank/DDBJ whole genome shotgun (WGS) entry which is preliminary data.</text>
</comment>
<accession>A0A364L5S5</accession>
<feature type="coiled-coil region" evidence="1">
    <location>
        <begin position="232"/>
        <end position="266"/>
    </location>
</feature>